<protein>
    <submittedName>
        <fullName evidence="1">Type II toxin-antitoxin system HicB family antitoxin</fullName>
    </submittedName>
</protein>
<dbReference type="EMBL" id="CP159258">
    <property type="protein sequence ID" value="XCG72459.1"/>
    <property type="molecule type" value="Genomic_DNA"/>
</dbReference>
<name>A0AAU8DZH9_9PSED</name>
<reference evidence="1" key="1">
    <citation type="submission" date="2024-06" db="EMBL/GenBank/DDBJ databases">
        <title>The Caenorhabditis elegans bacterial microbiome influences microsporidia infection through nutrient limitation and inhibiting parasite invasion.</title>
        <authorList>
            <person name="Tamim El Jarkass H."/>
            <person name="Castelblanco S."/>
            <person name="Kaur M."/>
            <person name="Wan Y.C."/>
            <person name="Ellis A.E."/>
            <person name="Sheldon R.D."/>
            <person name="Lien E.C."/>
            <person name="Burton N.O."/>
            <person name="Wright G.D."/>
            <person name="Reinke A.W."/>
        </authorList>
    </citation>
    <scope>NUCLEOTIDE SEQUENCE</scope>
    <source>
        <strain evidence="1">MYb327</strain>
    </source>
</reference>
<dbReference type="InterPro" id="IPR008651">
    <property type="entry name" value="Uncharacterised_HicB"/>
</dbReference>
<dbReference type="InterPro" id="IPR035069">
    <property type="entry name" value="TTHA1013/TTHA0281-like"/>
</dbReference>
<evidence type="ECO:0000313" key="1">
    <source>
        <dbReference type="EMBL" id="XCG72459.1"/>
    </source>
</evidence>
<proteinExistence type="predicted"/>
<gene>
    <name evidence="1" type="ORF">ABVN21_17020</name>
</gene>
<sequence>MNVMNYKGYAARIDYSDEDGLFVGHIAGIKDVVGFHGESVSELRTAFEEAVTDYLEVCAKLGRAPQKPYSGNLSLRLAPALHATVAVKAELAHKSINQWGVADVLDREVHA</sequence>
<dbReference type="SUPFAM" id="SSF143100">
    <property type="entry name" value="TTHA1013/TTHA0281-like"/>
    <property type="match status" value="1"/>
</dbReference>
<organism evidence="1">
    <name type="scientific">Pseudomonas sp. MYb327</name>
    <dbReference type="NCBI Taxonomy" id="2745230"/>
    <lineage>
        <taxon>Bacteria</taxon>
        <taxon>Pseudomonadati</taxon>
        <taxon>Pseudomonadota</taxon>
        <taxon>Gammaproteobacteria</taxon>
        <taxon>Pseudomonadales</taxon>
        <taxon>Pseudomonadaceae</taxon>
        <taxon>Pseudomonas</taxon>
    </lineage>
</organism>
<dbReference type="Pfam" id="PF05534">
    <property type="entry name" value="HicB"/>
    <property type="match status" value="1"/>
</dbReference>
<dbReference type="RefSeq" id="WP_339554124.1">
    <property type="nucleotide sequence ID" value="NZ_CP159258.1"/>
</dbReference>
<accession>A0AAU8DZH9</accession>
<dbReference type="AlphaFoldDB" id="A0AAU8DZH9"/>